<protein>
    <recommendedName>
        <fullName evidence="5">Protein kinase domain-containing protein</fullName>
    </recommendedName>
</protein>
<dbReference type="CDD" id="cd14003">
    <property type="entry name" value="STKc_AMPK-like"/>
    <property type="match status" value="1"/>
</dbReference>
<dbReference type="EMBL" id="BAABUK010000014">
    <property type="protein sequence ID" value="GAA5812905.1"/>
    <property type="molecule type" value="Genomic_DNA"/>
</dbReference>
<feature type="domain" description="Protein kinase" evidence="5">
    <location>
        <begin position="18"/>
        <end position="274"/>
    </location>
</feature>
<dbReference type="PANTHER" id="PTHR24346:SF30">
    <property type="entry name" value="MATERNAL EMBRYONIC LEUCINE ZIPPER KINASE"/>
    <property type="match status" value="1"/>
</dbReference>
<keyword evidence="4" id="KW-0808">Transferase</keyword>
<feature type="binding site" evidence="3">
    <location>
        <position position="47"/>
    </location>
    <ligand>
        <name>ATP</name>
        <dbReference type="ChEBI" id="CHEBI:30616"/>
    </ligand>
</feature>
<proteinExistence type="inferred from homology"/>
<dbReference type="InterPro" id="IPR008271">
    <property type="entry name" value="Ser/Thr_kinase_AS"/>
</dbReference>
<dbReference type="Pfam" id="PF00069">
    <property type="entry name" value="Pkinase"/>
    <property type="match status" value="1"/>
</dbReference>
<keyword evidence="4" id="KW-0723">Serine/threonine-protein kinase</keyword>
<gene>
    <name evidence="6" type="ORF">MFLAVUS_006366</name>
</gene>
<dbReference type="PROSITE" id="PS00107">
    <property type="entry name" value="PROTEIN_KINASE_ATP"/>
    <property type="match status" value="1"/>
</dbReference>
<name>A0ABP9Z1D3_9FUNG</name>
<dbReference type="InterPro" id="IPR017441">
    <property type="entry name" value="Protein_kinase_ATP_BS"/>
</dbReference>
<evidence type="ECO:0000313" key="7">
    <source>
        <dbReference type="Proteomes" id="UP001473302"/>
    </source>
</evidence>
<comment type="caution">
    <text evidence="6">The sequence shown here is derived from an EMBL/GenBank/DDBJ whole genome shotgun (WGS) entry which is preliminary data.</text>
</comment>
<keyword evidence="4" id="KW-0418">Kinase</keyword>
<dbReference type="InterPro" id="IPR011009">
    <property type="entry name" value="Kinase-like_dom_sf"/>
</dbReference>
<evidence type="ECO:0000259" key="5">
    <source>
        <dbReference type="PROSITE" id="PS50011"/>
    </source>
</evidence>
<evidence type="ECO:0000256" key="1">
    <source>
        <dbReference type="ARBA" id="ARBA00022741"/>
    </source>
</evidence>
<dbReference type="PANTHER" id="PTHR24346">
    <property type="entry name" value="MAP/MICROTUBULE AFFINITY-REGULATING KINASE"/>
    <property type="match status" value="1"/>
</dbReference>
<evidence type="ECO:0000256" key="2">
    <source>
        <dbReference type="ARBA" id="ARBA00022840"/>
    </source>
</evidence>
<keyword evidence="1 3" id="KW-0547">Nucleotide-binding</keyword>
<comment type="similarity">
    <text evidence="4">Belongs to the protein kinase superfamily.</text>
</comment>
<dbReference type="SUPFAM" id="SSF56112">
    <property type="entry name" value="Protein kinase-like (PK-like)"/>
    <property type="match status" value="1"/>
</dbReference>
<keyword evidence="2 3" id="KW-0067">ATP-binding</keyword>
<evidence type="ECO:0000313" key="6">
    <source>
        <dbReference type="EMBL" id="GAA5812905.1"/>
    </source>
</evidence>
<organism evidence="6 7">
    <name type="scientific">Mucor flavus</name>
    <dbReference type="NCBI Taxonomy" id="439312"/>
    <lineage>
        <taxon>Eukaryota</taxon>
        <taxon>Fungi</taxon>
        <taxon>Fungi incertae sedis</taxon>
        <taxon>Mucoromycota</taxon>
        <taxon>Mucoromycotina</taxon>
        <taxon>Mucoromycetes</taxon>
        <taxon>Mucorales</taxon>
        <taxon>Mucorineae</taxon>
        <taxon>Mucoraceae</taxon>
        <taxon>Mucor</taxon>
    </lineage>
</organism>
<dbReference type="InterPro" id="IPR000719">
    <property type="entry name" value="Prot_kinase_dom"/>
</dbReference>
<dbReference type="PROSITE" id="PS00108">
    <property type="entry name" value="PROTEIN_KINASE_ST"/>
    <property type="match status" value="1"/>
</dbReference>
<dbReference type="Gene3D" id="1.10.510.10">
    <property type="entry name" value="Transferase(Phosphotransferase) domain 1"/>
    <property type="match status" value="1"/>
</dbReference>
<evidence type="ECO:0000256" key="4">
    <source>
        <dbReference type="RuleBase" id="RU000304"/>
    </source>
</evidence>
<accession>A0ABP9Z1D3</accession>
<keyword evidence="7" id="KW-1185">Reference proteome</keyword>
<dbReference type="PROSITE" id="PS50011">
    <property type="entry name" value="PROTEIN_KINASE_DOM"/>
    <property type="match status" value="1"/>
</dbReference>
<reference evidence="6 7" key="1">
    <citation type="submission" date="2024-04" db="EMBL/GenBank/DDBJ databases">
        <title>genome sequences of Mucor flavus KT1a and Helicostylum pulchrum KT1b strains isolated from the surface of a dry-aged beef.</title>
        <authorList>
            <person name="Toyotome T."/>
            <person name="Hosono M."/>
            <person name="Torimaru M."/>
            <person name="Fukuda K."/>
            <person name="Mikami N."/>
        </authorList>
    </citation>
    <scope>NUCLEOTIDE SEQUENCE [LARGE SCALE GENOMIC DNA]</scope>
    <source>
        <strain evidence="6 7">KT1a</strain>
    </source>
</reference>
<sequence length="406" mass="46239">MTLEQVKPRRCDLFAEKYRKIEILGKGNFGQVFLAEEVATQKKVAIKVVNTKRFKSEDQKMHAENEKHICHLFQKKIKHKHIVDVLDITVFDKSIYFVLEYVNGGELYERIKQQGRISEPQAKKWFRELIEAVAHIHENGIVHRDLKPENVLVDKSGKIRLCDFGFGKIFEPNKLLDTYCGSPFYAAPEMVTSTPYRGPPVDMWSCGVILYAMLTGQLPFHCDTMPELFIKINLAHYTEPSELSDPALHLIKSLLCRNPKRRITAEGVLNHPWLNDQATNHQIKKMIRIPSAMPTTFKGHGYYKTVIKSSSYPTTFNITSSSSSPASTLPSPVISVGDEELASYSTPSSDQQKASKAARYLLNVISKKSQVAPSREKTRDSSRKGSKTFFATAEKIKRFFHKCFYS</sequence>
<evidence type="ECO:0000256" key="3">
    <source>
        <dbReference type="PROSITE-ProRule" id="PRU10141"/>
    </source>
</evidence>
<dbReference type="SMART" id="SM00220">
    <property type="entry name" value="S_TKc"/>
    <property type="match status" value="1"/>
</dbReference>
<dbReference type="Proteomes" id="UP001473302">
    <property type="component" value="Unassembled WGS sequence"/>
</dbReference>